<dbReference type="PRINTS" id="PR00032">
    <property type="entry name" value="HTHARAC"/>
</dbReference>
<protein>
    <recommendedName>
        <fullName evidence="2">Stage 0 sporulation protein A homolog</fullName>
    </recommendedName>
</protein>
<dbReference type="InterPro" id="IPR020449">
    <property type="entry name" value="Tscrpt_reg_AraC-type_HTH"/>
</dbReference>
<keyword evidence="5" id="KW-0902">Two-component regulatory system</keyword>
<dbReference type="KEGG" id="whj:H9Q79_09845"/>
<evidence type="ECO:0000256" key="11">
    <source>
        <dbReference type="SAM" id="Coils"/>
    </source>
</evidence>
<keyword evidence="15" id="KW-1185">Reference proteome</keyword>
<dbReference type="PROSITE" id="PS00041">
    <property type="entry name" value="HTH_ARAC_FAMILY_1"/>
    <property type="match status" value="1"/>
</dbReference>
<dbReference type="GO" id="GO:0043565">
    <property type="term" value="F:sequence-specific DNA binding"/>
    <property type="evidence" value="ECO:0007669"/>
    <property type="project" value="InterPro"/>
</dbReference>
<keyword evidence="8" id="KW-0804">Transcription</keyword>
<evidence type="ECO:0000256" key="1">
    <source>
        <dbReference type="ARBA" id="ARBA00004496"/>
    </source>
</evidence>
<dbReference type="Gene3D" id="3.40.50.2300">
    <property type="match status" value="1"/>
</dbReference>
<dbReference type="SMART" id="SM00448">
    <property type="entry name" value="REC"/>
    <property type="match status" value="1"/>
</dbReference>
<dbReference type="GO" id="GO:0003700">
    <property type="term" value="F:DNA-binding transcription factor activity"/>
    <property type="evidence" value="ECO:0007669"/>
    <property type="project" value="InterPro"/>
</dbReference>
<dbReference type="InterPro" id="IPR001789">
    <property type="entry name" value="Sig_transdc_resp-reg_receiver"/>
</dbReference>
<dbReference type="SUPFAM" id="SSF52172">
    <property type="entry name" value="CheY-like"/>
    <property type="match status" value="1"/>
</dbReference>
<dbReference type="GO" id="GO:0000160">
    <property type="term" value="P:phosphorelay signal transduction system"/>
    <property type="evidence" value="ECO:0007669"/>
    <property type="project" value="UniProtKB-KW"/>
</dbReference>
<proteinExistence type="predicted"/>
<dbReference type="CDD" id="cd17536">
    <property type="entry name" value="REC_YesN-like"/>
    <property type="match status" value="1"/>
</dbReference>
<evidence type="ECO:0000256" key="4">
    <source>
        <dbReference type="ARBA" id="ARBA00022553"/>
    </source>
</evidence>
<dbReference type="PANTHER" id="PTHR42713">
    <property type="entry name" value="HISTIDINE KINASE-RELATED"/>
    <property type="match status" value="1"/>
</dbReference>
<evidence type="ECO:0000256" key="2">
    <source>
        <dbReference type="ARBA" id="ARBA00018672"/>
    </source>
</evidence>
<evidence type="ECO:0000256" key="6">
    <source>
        <dbReference type="ARBA" id="ARBA00023015"/>
    </source>
</evidence>
<feature type="domain" description="HTH araC/xylS-type" evidence="12">
    <location>
        <begin position="431"/>
        <end position="529"/>
    </location>
</feature>
<accession>A0A7G9G8X2</accession>
<name>A0A7G9G8X2_9FIRM</name>
<dbReference type="AlphaFoldDB" id="A0A7G9G8X2"/>
<dbReference type="Gene3D" id="1.10.10.60">
    <property type="entry name" value="Homeodomain-like"/>
    <property type="match status" value="2"/>
</dbReference>
<evidence type="ECO:0000259" key="13">
    <source>
        <dbReference type="PROSITE" id="PS50110"/>
    </source>
</evidence>
<dbReference type="GO" id="GO:0005737">
    <property type="term" value="C:cytoplasm"/>
    <property type="evidence" value="ECO:0007669"/>
    <property type="project" value="UniProtKB-SubCell"/>
</dbReference>
<dbReference type="SMART" id="SM00342">
    <property type="entry name" value="HTH_ARAC"/>
    <property type="match status" value="1"/>
</dbReference>
<dbReference type="PANTHER" id="PTHR42713:SF3">
    <property type="entry name" value="TRANSCRIPTIONAL REGULATORY PROTEIN HPTR"/>
    <property type="match status" value="1"/>
</dbReference>
<comment type="function">
    <text evidence="9">May play the central regulatory role in sporulation. It may be an element of the effector pathway responsible for the activation of sporulation genes in response to nutritional stress. Spo0A may act in concert with spo0H (a sigma factor) to control the expression of some genes that are critical to the sporulation process.</text>
</comment>
<dbReference type="Pfam" id="PF00072">
    <property type="entry name" value="Response_reg"/>
    <property type="match status" value="1"/>
</dbReference>
<evidence type="ECO:0000256" key="7">
    <source>
        <dbReference type="ARBA" id="ARBA00023125"/>
    </source>
</evidence>
<evidence type="ECO:0000313" key="15">
    <source>
        <dbReference type="Proteomes" id="UP000515860"/>
    </source>
</evidence>
<keyword evidence="7" id="KW-0238">DNA-binding</keyword>
<evidence type="ECO:0000256" key="10">
    <source>
        <dbReference type="PROSITE-ProRule" id="PRU00169"/>
    </source>
</evidence>
<comment type="subcellular location">
    <subcellularLocation>
        <location evidence="1">Cytoplasm</location>
    </subcellularLocation>
</comment>
<keyword evidence="6" id="KW-0805">Transcription regulation</keyword>
<evidence type="ECO:0000313" key="14">
    <source>
        <dbReference type="EMBL" id="QNM07254.1"/>
    </source>
</evidence>
<sequence>MYKAIIADDENKICQLIQVMGNWEELGIEIVDVCHSGDDAWDSIQEKEPDIILTDIRMPVYDGLQIINKVNEKYGMSRNICFIIISGYAEFEYARQAIQYNIVNYLLKPLDKNQLNDALQKACNSLNMKQQQVENEIKLQENRRFLQAGCVTALQEMGIHDVSSVDDLNRQFCTSFETGVYQGMFLNFPFSISESENLFLKTFMEKVKTHFGFCHEVVLKSEGTGIYLVLNYRQEDQAILPQVIQGFYKSICEIAKTYGEFQIYLGIGRPVGEIGEMRRSLKEAETAELSRLIYEGKMLISYGSLPGETIGLYQLIPMKKFKDLEPVLEKLNSFEVKKWFSDITSLVEKNRGALKNAEVLMDLKKVVAGIVREVLSELEDSLVEKSLQDLNVSLKQASNLSNYLWILKTKVVLLVDQITEIVSQRESHPISAAKQYIQQNFSQPVTLTEVAERLNFSSVYFGNMFKKHTGKSFNAYLTDVRMENAKKLLKKSENTIAEIANMVGYQDVKYFSKTFKSIYGVKPTEYKKMLASLHAHNLNI</sequence>
<dbReference type="RefSeq" id="WP_249328193.1">
    <property type="nucleotide sequence ID" value="NZ_CP060635.1"/>
</dbReference>
<feature type="coiled-coil region" evidence="11">
    <location>
        <begin position="112"/>
        <end position="143"/>
    </location>
</feature>
<keyword evidence="3" id="KW-0963">Cytoplasm</keyword>
<dbReference type="InterPro" id="IPR018060">
    <property type="entry name" value="HTH_AraC"/>
</dbReference>
<gene>
    <name evidence="14" type="ORF">H9Q79_09845</name>
</gene>
<reference evidence="14 15" key="1">
    <citation type="submission" date="2020-08" db="EMBL/GenBank/DDBJ databases">
        <authorList>
            <person name="Liu C."/>
            <person name="Sun Q."/>
        </authorList>
    </citation>
    <scope>NUCLEOTIDE SEQUENCE [LARGE SCALE GENOMIC DNA]</scope>
    <source>
        <strain evidence="14 15">NSJ-29</strain>
    </source>
</reference>
<organism evidence="14 15">
    <name type="scientific">Wansuia hejianensis</name>
    <dbReference type="NCBI Taxonomy" id="2763667"/>
    <lineage>
        <taxon>Bacteria</taxon>
        <taxon>Bacillati</taxon>
        <taxon>Bacillota</taxon>
        <taxon>Clostridia</taxon>
        <taxon>Lachnospirales</taxon>
        <taxon>Lachnospiraceae</taxon>
        <taxon>Wansuia</taxon>
    </lineage>
</organism>
<evidence type="ECO:0000256" key="5">
    <source>
        <dbReference type="ARBA" id="ARBA00023012"/>
    </source>
</evidence>
<feature type="modified residue" description="4-aspartylphosphate" evidence="10">
    <location>
        <position position="55"/>
    </location>
</feature>
<dbReference type="InterPro" id="IPR051552">
    <property type="entry name" value="HptR"/>
</dbReference>
<keyword evidence="4 10" id="KW-0597">Phosphoprotein</keyword>
<evidence type="ECO:0000259" key="12">
    <source>
        <dbReference type="PROSITE" id="PS01124"/>
    </source>
</evidence>
<dbReference type="SUPFAM" id="SSF46689">
    <property type="entry name" value="Homeodomain-like"/>
    <property type="match status" value="2"/>
</dbReference>
<dbReference type="PROSITE" id="PS50110">
    <property type="entry name" value="RESPONSE_REGULATORY"/>
    <property type="match status" value="1"/>
</dbReference>
<keyword evidence="11" id="KW-0175">Coiled coil</keyword>
<dbReference type="PROSITE" id="PS01124">
    <property type="entry name" value="HTH_ARAC_FAMILY_2"/>
    <property type="match status" value="1"/>
</dbReference>
<evidence type="ECO:0000256" key="8">
    <source>
        <dbReference type="ARBA" id="ARBA00023163"/>
    </source>
</evidence>
<feature type="domain" description="Response regulatory" evidence="13">
    <location>
        <begin position="3"/>
        <end position="123"/>
    </location>
</feature>
<dbReference type="InterPro" id="IPR009057">
    <property type="entry name" value="Homeodomain-like_sf"/>
</dbReference>
<dbReference type="EMBL" id="CP060635">
    <property type="protein sequence ID" value="QNM07254.1"/>
    <property type="molecule type" value="Genomic_DNA"/>
</dbReference>
<dbReference type="Pfam" id="PF12833">
    <property type="entry name" value="HTH_18"/>
    <property type="match status" value="1"/>
</dbReference>
<dbReference type="InterPro" id="IPR011006">
    <property type="entry name" value="CheY-like_superfamily"/>
</dbReference>
<dbReference type="InterPro" id="IPR018062">
    <property type="entry name" value="HTH_AraC-typ_CS"/>
</dbReference>
<dbReference type="Proteomes" id="UP000515860">
    <property type="component" value="Chromosome"/>
</dbReference>
<evidence type="ECO:0000256" key="9">
    <source>
        <dbReference type="ARBA" id="ARBA00024867"/>
    </source>
</evidence>
<evidence type="ECO:0000256" key="3">
    <source>
        <dbReference type="ARBA" id="ARBA00022490"/>
    </source>
</evidence>